<keyword evidence="2" id="KW-1185">Reference proteome</keyword>
<dbReference type="Proteomes" id="UP000637299">
    <property type="component" value="Unassembled WGS sequence"/>
</dbReference>
<name>A0ABR8ZCQ1_9FLAO</name>
<sequence>MDAQVIQGSAKNKEELESKLSLLAPSKFLNSNSILDFERFKKVDIDWLELLNIDKNDEEVISSNFKTTIQLIQEYFFKYWDNKSSYLLFNVDSKGFEKVFNDLLLSDPEIADNYWKLAEIGFWSDKKQSVEYSTTNNIFCIIHHESERLYYFSNKKYPYFTKSDLETELKTTNIKDLSIQEFWNKLDMQDLKLNVNICFEKLTDNTVNILNEKHFFSKNSSIDRSLIFLREEFFRLDNELEFLKRLKDVYDKNKVDPNDITKELPNTSKLYDIAANYSTTLDQQQLNIAKQSYFDICNRYFDVEERRLNIIRGIESNGIYKICLDENFKIISPTTKLEVTSVYNPKPKRGDIFQYVNKIYTVPYSYRREERYCTGLFKENCGYHYYDEIGYKLEDIPTPFRIDLTDPLEVFKDGKQKENIDFQYQYYTFIKTFEGYISENDGKPLAQILKRCEEDEEFRKTCVIITYEYDFILTEKKYPVDAKIFFAPLPTMFSQDIPELSIRETLAYRIAWEGAELGQLVNSINLAPGESRQISLSTSFTQNTTKSSSLKNTSDLNTTNSFDLSTELQNEATKEISKTDSFSANVSGSYGGIVSGGASGSTTSSVKTFTRDMSKLARKTSASINRRLVSEVNESSSQSITVNESSSRTSSISNINQGSTLNLMIYQINNRYKSGLFLDELQMSITKKTELIPNSGLYEFKYYNFHNLDIYVESIIDNINPLLVEEICCCEKSVIAKKLAEKINNTVYEDYAKEGNVLKLESIDNKELKDIHNSNEIENVFKKKRILQKFRNKKSNSYNLEEYQKELKINELLKKEIITDKVKEIYNSNTKEYCDNLNTKSLINKNLFEDEEFKQESYFTVNSGAFYIDSLVGINPATEKYSDDMRDLEKEKVAGKNNEQKIKNQLLQKELPYITKISNENDEKRSIAHLSSKIKCTCFLPIFCSCSKHFKVYVDNDLIRDCRVKLGKDKYHLTFDWSLSMPSVDRLEKELEIIYKNKVIKYLP</sequence>
<evidence type="ECO:0000313" key="2">
    <source>
        <dbReference type="Proteomes" id="UP000637299"/>
    </source>
</evidence>
<proteinExistence type="predicted"/>
<organism evidence="1 2">
    <name type="scientific">Chryseobacterium caseinilyticum</name>
    <dbReference type="NCBI Taxonomy" id="2771428"/>
    <lineage>
        <taxon>Bacteria</taxon>
        <taxon>Pseudomonadati</taxon>
        <taxon>Bacteroidota</taxon>
        <taxon>Flavobacteriia</taxon>
        <taxon>Flavobacteriales</taxon>
        <taxon>Weeksellaceae</taxon>
        <taxon>Chryseobacterium group</taxon>
        <taxon>Chryseobacterium</taxon>
    </lineage>
</organism>
<protein>
    <submittedName>
        <fullName evidence="1">Uncharacterized protein</fullName>
    </submittedName>
</protein>
<reference evidence="1 2" key="1">
    <citation type="submission" date="2020-09" db="EMBL/GenBank/DDBJ databases">
        <title>Genome seq and assembly of Chryseobacterium sp.</title>
        <authorList>
            <person name="Chhetri G."/>
        </authorList>
    </citation>
    <scope>NUCLEOTIDE SEQUENCE [LARGE SCALE GENOMIC DNA]</scope>
    <source>
        <strain evidence="1 2">GCR10</strain>
    </source>
</reference>
<evidence type="ECO:0000313" key="1">
    <source>
        <dbReference type="EMBL" id="MBD8083016.1"/>
    </source>
</evidence>
<dbReference type="RefSeq" id="WP_191736967.1">
    <property type="nucleotide sequence ID" value="NZ_JACYFS010000003.1"/>
</dbReference>
<dbReference type="EMBL" id="JACYFS010000003">
    <property type="protein sequence ID" value="MBD8083016.1"/>
    <property type="molecule type" value="Genomic_DNA"/>
</dbReference>
<comment type="caution">
    <text evidence="1">The sequence shown here is derived from an EMBL/GenBank/DDBJ whole genome shotgun (WGS) entry which is preliminary data.</text>
</comment>
<accession>A0ABR8ZCQ1</accession>
<gene>
    <name evidence="1" type="ORF">IC610_11370</name>
</gene>